<dbReference type="AlphaFoldDB" id="X1B5Z9"/>
<dbReference type="SMART" id="SM00507">
    <property type="entry name" value="HNHc"/>
    <property type="match status" value="1"/>
</dbReference>
<feature type="non-terminal residue" evidence="2">
    <location>
        <position position="1"/>
    </location>
</feature>
<dbReference type="InterPro" id="IPR003615">
    <property type="entry name" value="HNH_nuc"/>
</dbReference>
<dbReference type="GO" id="GO:0004519">
    <property type="term" value="F:endonuclease activity"/>
    <property type="evidence" value="ECO:0007669"/>
    <property type="project" value="InterPro"/>
</dbReference>
<name>X1B5Z9_9ZZZZ</name>
<dbReference type="CDD" id="cd00085">
    <property type="entry name" value="HNHc"/>
    <property type="match status" value="1"/>
</dbReference>
<dbReference type="GO" id="GO:0003676">
    <property type="term" value="F:nucleic acid binding"/>
    <property type="evidence" value="ECO:0007669"/>
    <property type="project" value="InterPro"/>
</dbReference>
<proteinExistence type="predicted"/>
<dbReference type="InterPro" id="IPR002711">
    <property type="entry name" value="HNH"/>
</dbReference>
<comment type="caution">
    <text evidence="2">The sequence shown here is derived from an EMBL/GenBank/DDBJ whole genome shotgun (WGS) entry which is preliminary data.</text>
</comment>
<dbReference type="Gene3D" id="1.10.30.50">
    <property type="match status" value="1"/>
</dbReference>
<protein>
    <recommendedName>
        <fullName evidence="1">HNH nuclease domain-containing protein</fullName>
    </recommendedName>
</protein>
<sequence>RWLGKLNPNWNNGSSFEPYGLEFNNQLKEQIRKRDNYRCQECNFPQHKLKRKLTIHHIDFNKQNNDPLNLISLCLSCHTKTNYNRDKWIKYYQNKIKLRGFKNG</sequence>
<dbReference type="EMBL" id="BART01017348">
    <property type="protein sequence ID" value="GAG76737.1"/>
    <property type="molecule type" value="Genomic_DNA"/>
</dbReference>
<evidence type="ECO:0000313" key="2">
    <source>
        <dbReference type="EMBL" id="GAG76737.1"/>
    </source>
</evidence>
<feature type="domain" description="HNH nuclease" evidence="1">
    <location>
        <begin position="26"/>
        <end position="79"/>
    </location>
</feature>
<reference evidence="2" key="1">
    <citation type="journal article" date="2014" name="Front. Microbiol.">
        <title>High frequency of phylogenetically diverse reductive dehalogenase-homologous genes in deep subseafloor sedimentary metagenomes.</title>
        <authorList>
            <person name="Kawai M."/>
            <person name="Futagami T."/>
            <person name="Toyoda A."/>
            <person name="Takaki Y."/>
            <person name="Nishi S."/>
            <person name="Hori S."/>
            <person name="Arai W."/>
            <person name="Tsubouchi T."/>
            <person name="Morono Y."/>
            <person name="Uchiyama I."/>
            <person name="Ito T."/>
            <person name="Fujiyama A."/>
            <person name="Inagaki F."/>
            <person name="Takami H."/>
        </authorList>
    </citation>
    <scope>NUCLEOTIDE SEQUENCE</scope>
    <source>
        <strain evidence="2">Expedition CK06-06</strain>
    </source>
</reference>
<accession>X1B5Z9</accession>
<evidence type="ECO:0000259" key="1">
    <source>
        <dbReference type="SMART" id="SM00507"/>
    </source>
</evidence>
<dbReference type="Pfam" id="PF01844">
    <property type="entry name" value="HNH"/>
    <property type="match status" value="1"/>
</dbReference>
<dbReference type="GO" id="GO:0008270">
    <property type="term" value="F:zinc ion binding"/>
    <property type="evidence" value="ECO:0007669"/>
    <property type="project" value="InterPro"/>
</dbReference>
<organism evidence="2">
    <name type="scientific">marine sediment metagenome</name>
    <dbReference type="NCBI Taxonomy" id="412755"/>
    <lineage>
        <taxon>unclassified sequences</taxon>
        <taxon>metagenomes</taxon>
        <taxon>ecological metagenomes</taxon>
    </lineage>
</organism>
<gene>
    <name evidence="2" type="ORF">S01H4_33052</name>
</gene>